<dbReference type="CDD" id="cd00383">
    <property type="entry name" value="trans_reg_C"/>
    <property type="match status" value="1"/>
</dbReference>
<accession>A0ABS1UFC1</accession>
<evidence type="ECO:0000313" key="6">
    <source>
        <dbReference type="EMBL" id="MBL6082689.1"/>
    </source>
</evidence>
<evidence type="ECO:0000259" key="4">
    <source>
        <dbReference type="PROSITE" id="PS50110"/>
    </source>
</evidence>
<dbReference type="Gene3D" id="1.10.10.10">
    <property type="entry name" value="Winged helix-like DNA-binding domain superfamily/Winged helix DNA-binding domain"/>
    <property type="match status" value="1"/>
</dbReference>
<dbReference type="RefSeq" id="WP_202836021.1">
    <property type="nucleotide sequence ID" value="NZ_JAETWB010000100.1"/>
</dbReference>
<gene>
    <name evidence="6" type="ORF">JMJ56_32515</name>
</gene>
<dbReference type="Pfam" id="PF00072">
    <property type="entry name" value="Response_reg"/>
    <property type="match status" value="1"/>
</dbReference>
<evidence type="ECO:0000256" key="1">
    <source>
        <dbReference type="ARBA" id="ARBA00023125"/>
    </source>
</evidence>
<dbReference type="SMART" id="SM00862">
    <property type="entry name" value="Trans_reg_C"/>
    <property type="match status" value="1"/>
</dbReference>
<dbReference type="InterPro" id="IPR036388">
    <property type="entry name" value="WH-like_DNA-bd_sf"/>
</dbReference>
<dbReference type="Pfam" id="PF00486">
    <property type="entry name" value="Trans_reg_C"/>
    <property type="match status" value="1"/>
</dbReference>
<proteinExistence type="predicted"/>
<dbReference type="PANTHER" id="PTHR48111:SF50">
    <property type="entry name" value="KDP OPERON TRANSCRIPTIONAL REGULATORY PROTEIN KDPE"/>
    <property type="match status" value="1"/>
</dbReference>
<feature type="domain" description="Response regulatory" evidence="4">
    <location>
        <begin position="5"/>
        <end position="118"/>
    </location>
</feature>
<evidence type="ECO:0000313" key="7">
    <source>
        <dbReference type="Proteomes" id="UP000660885"/>
    </source>
</evidence>
<organism evidence="6 7">
    <name type="scientific">Belnapia arida</name>
    <dbReference type="NCBI Taxonomy" id="2804533"/>
    <lineage>
        <taxon>Bacteria</taxon>
        <taxon>Pseudomonadati</taxon>
        <taxon>Pseudomonadota</taxon>
        <taxon>Alphaproteobacteria</taxon>
        <taxon>Acetobacterales</taxon>
        <taxon>Roseomonadaceae</taxon>
        <taxon>Belnapia</taxon>
    </lineage>
</organism>
<dbReference type="SMART" id="SM00448">
    <property type="entry name" value="REC"/>
    <property type="match status" value="1"/>
</dbReference>
<dbReference type="Gene3D" id="3.40.50.2300">
    <property type="match status" value="1"/>
</dbReference>
<dbReference type="SUPFAM" id="SSF52172">
    <property type="entry name" value="CheY-like"/>
    <property type="match status" value="1"/>
</dbReference>
<evidence type="ECO:0000256" key="3">
    <source>
        <dbReference type="PROSITE-ProRule" id="PRU01091"/>
    </source>
</evidence>
<feature type="DNA-binding region" description="OmpR/PhoB-type" evidence="3">
    <location>
        <begin position="129"/>
        <end position="227"/>
    </location>
</feature>
<comment type="caution">
    <text evidence="6">The sequence shown here is derived from an EMBL/GenBank/DDBJ whole genome shotgun (WGS) entry which is preliminary data.</text>
</comment>
<sequence length="227" mass="24816">MTASRILVIDDEPQIHRFLTPALEAAGYVTLRADTAADGLRLAASQNPSVVVLDLGLPDLDGQVVLERLRGFSRASVIVLSARGGEQSKVLALDGGAEDYIDKPFALAELLARIRVVLRRTTTAPNTEADEIRVGPVTIDVPSRLVRLKDEATPLQLTRREWDLLIMLARNPGRVITQRQLLSAVWGPAHAGDAQYLRVYIGHLRQKLGPAARLLRTEPGIGYCFGE</sequence>
<keyword evidence="7" id="KW-1185">Reference proteome</keyword>
<evidence type="ECO:0000256" key="2">
    <source>
        <dbReference type="PROSITE-ProRule" id="PRU00169"/>
    </source>
</evidence>
<dbReference type="Proteomes" id="UP000660885">
    <property type="component" value="Unassembled WGS sequence"/>
</dbReference>
<dbReference type="InterPro" id="IPR039420">
    <property type="entry name" value="WalR-like"/>
</dbReference>
<feature type="modified residue" description="4-aspartylphosphate" evidence="2">
    <location>
        <position position="54"/>
    </location>
</feature>
<reference evidence="6 7" key="1">
    <citation type="submission" date="2021-01" db="EMBL/GenBank/DDBJ databases">
        <title>Belnapia mucosa sp. nov. and Belnapia arida sp. nov., isolated from the Tabernas Desert (Almeria, Spain).</title>
        <authorList>
            <person name="Molina-Menor E."/>
            <person name="Vidal-Verdu A."/>
            <person name="Calonge A."/>
            <person name="Satari L."/>
            <person name="Pereto J."/>
            <person name="Porcar M."/>
        </authorList>
    </citation>
    <scope>NUCLEOTIDE SEQUENCE [LARGE SCALE GENOMIC DNA]</scope>
    <source>
        <strain evidence="6 7">T18</strain>
    </source>
</reference>
<dbReference type="PROSITE" id="PS50110">
    <property type="entry name" value="RESPONSE_REGULATORY"/>
    <property type="match status" value="1"/>
</dbReference>
<dbReference type="SUPFAM" id="SSF46894">
    <property type="entry name" value="C-terminal effector domain of the bipartite response regulators"/>
    <property type="match status" value="1"/>
</dbReference>
<dbReference type="PANTHER" id="PTHR48111">
    <property type="entry name" value="REGULATOR OF RPOS"/>
    <property type="match status" value="1"/>
</dbReference>
<feature type="domain" description="OmpR/PhoB-type" evidence="5">
    <location>
        <begin position="129"/>
        <end position="227"/>
    </location>
</feature>
<evidence type="ECO:0000259" key="5">
    <source>
        <dbReference type="PROSITE" id="PS51755"/>
    </source>
</evidence>
<protein>
    <submittedName>
        <fullName evidence="6">Response regulator transcription factor</fullName>
    </submittedName>
</protein>
<dbReference type="InterPro" id="IPR011006">
    <property type="entry name" value="CheY-like_superfamily"/>
</dbReference>
<dbReference type="PROSITE" id="PS51755">
    <property type="entry name" value="OMPR_PHOB"/>
    <property type="match status" value="1"/>
</dbReference>
<dbReference type="InterPro" id="IPR001867">
    <property type="entry name" value="OmpR/PhoB-type_DNA-bd"/>
</dbReference>
<dbReference type="Gene3D" id="6.10.250.690">
    <property type="match status" value="1"/>
</dbReference>
<keyword evidence="1 3" id="KW-0238">DNA-binding</keyword>
<dbReference type="InterPro" id="IPR001789">
    <property type="entry name" value="Sig_transdc_resp-reg_receiver"/>
</dbReference>
<dbReference type="InterPro" id="IPR016032">
    <property type="entry name" value="Sig_transdc_resp-reg_C-effctor"/>
</dbReference>
<name>A0ABS1UFC1_9PROT</name>
<keyword evidence="2" id="KW-0597">Phosphoprotein</keyword>
<dbReference type="EMBL" id="JAETWB010000100">
    <property type="protein sequence ID" value="MBL6082689.1"/>
    <property type="molecule type" value="Genomic_DNA"/>
</dbReference>